<evidence type="ECO:0000313" key="13">
    <source>
        <dbReference type="EMBL" id="KAG7530731.1"/>
    </source>
</evidence>
<dbReference type="PANTHER" id="PTHR15495:SF7">
    <property type="entry name" value="GPI INOSITOL-DEACYLASE"/>
    <property type="match status" value="1"/>
</dbReference>
<dbReference type="PANTHER" id="PTHR15495">
    <property type="entry name" value="NEGATIVE REGULATOR OF VESICLE FORMATION-RELATED"/>
    <property type="match status" value="1"/>
</dbReference>
<feature type="transmembrane region" description="Helical" evidence="10">
    <location>
        <begin position="25"/>
        <end position="43"/>
    </location>
</feature>
<evidence type="ECO:0000256" key="4">
    <source>
        <dbReference type="ARBA" id="ARBA00022692"/>
    </source>
</evidence>
<evidence type="ECO:0000256" key="2">
    <source>
        <dbReference type="ARBA" id="ARBA00006931"/>
    </source>
</evidence>
<keyword evidence="3 10" id="KW-0813">Transport</keyword>
<feature type="domain" description="GPI inositol-deacylase PGAP1-like alpha/beta" evidence="11">
    <location>
        <begin position="101"/>
        <end position="345"/>
    </location>
</feature>
<evidence type="ECO:0000256" key="8">
    <source>
        <dbReference type="ARBA" id="ARBA00022989"/>
    </source>
</evidence>
<proteinExistence type="inferred from homology"/>
<evidence type="ECO:0000256" key="7">
    <source>
        <dbReference type="ARBA" id="ARBA00022927"/>
    </source>
</evidence>
<dbReference type="InterPro" id="IPR012908">
    <property type="entry name" value="PGAP1-ab_dom-like"/>
</dbReference>
<comment type="function">
    <text evidence="10">Involved in inositol deacylation of GPI-anchored proteins which plays important roles in the quality control and ER-associated degradation of GPI-anchored proteins.</text>
</comment>
<feature type="transmembrane region" description="Helical" evidence="10">
    <location>
        <begin position="740"/>
        <end position="764"/>
    </location>
</feature>
<organism evidence="13 14">
    <name type="scientific">Filobasidium floriforme</name>
    <dbReference type="NCBI Taxonomy" id="5210"/>
    <lineage>
        <taxon>Eukaryota</taxon>
        <taxon>Fungi</taxon>
        <taxon>Dikarya</taxon>
        <taxon>Basidiomycota</taxon>
        <taxon>Agaricomycotina</taxon>
        <taxon>Tremellomycetes</taxon>
        <taxon>Filobasidiales</taxon>
        <taxon>Filobasidiaceae</taxon>
        <taxon>Filobasidium</taxon>
    </lineage>
</organism>
<keyword evidence="9 10" id="KW-0472">Membrane</keyword>
<evidence type="ECO:0000259" key="12">
    <source>
        <dbReference type="Pfam" id="PF25140"/>
    </source>
</evidence>
<feature type="transmembrane region" description="Helical" evidence="10">
    <location>
        <begin position="921"/>
        <end position="939"/>
    </location>
</feature>
<evidence type="ECO:0000256" key="9">
    <source>
        <dbReference type="ARBA" id="ARBA00023136"/>
    </source>
</evidence>
<evidence type="ECO:0000313" key="14">
    <source>
        <dbReference type="Proteomes" id="UP000812966"/>
    </source>
</evidence>
<evidence type="ECO:0000259" key="11">
    <source>
        <dbReference type="Pfam" id="PF07819"/>
    </source>
</evidence>
<keyword evidence="5 10" id="KW-0378">Hydrolase</keyword>
<dbReference type="EMBL" id="JABELV010000110">
    <property type="protein sequence ID" value="KAG7530731.1"/>
    <property type="molecule type" value="Genomic_DNA"/>
</dbReference>
<comment type="similarity">
    <text evidence="2 10">Belongs to the GPI inositol-deacylase family.</text>
</comment>
<gene>
    <name evidence="13" type="ORF">FFLO_04839</name>
</gene>
<dbReference type="EC" id="3.1.-.-" evidence="10"/>
<keyword evidence="14" id="KW-1185">Reference proteome</keyword>
<sequence>MSSPTKDVTKSSPTSTSLAHKLYKYTPLWLITFLSLSIAYLIFRSYTALQLDLGTWGCRMSWMSPNYVKMDGPRREGMGGLEDKYGLWFYREGGLQGHLETTGQPVLFIPGNAGSSKQVRSIASSAAHQYFESRTNKDDPRFRARPGVSKFGDWEELDFYTVDFNEEFSAFHSPSIQDQAHYVAHSIRYIISRYPSPRSIVLLGHSMGGIVARLSLTLVQSGYDEPRDDISNLVAAIITMSTPHSMPPVSIDRGMETIYTDINAYWERDVQVPVLVSICGGTADTQISSDACVLPRYKNTSHPVSGDSDTFTVFSTGMHGIWTGVDHQAMVWCDQIRSRVARAVLGLQAVLSKRRKDDARDDMVEILRTEFLGQVPTSVLRPSGPSRALPSTGVVTLTPQDPVVRGRSGGMHLVECSDGGERGCTLQLLGEFSIRGIGPDGKPNLDILTGDRPDSSEQDGYAPVGLDTIEILPPSAPVSSHSPLEAFPLPGEGVRADAGLTYVQMRFLKKAIIVSEPKTWAVVSMQGDTSGQHWKPIRRHWHFDRLDHSLLAHRLALDRQAGKRCSDLLAPIIRHTAQSSRALAETHESRYHPRANTSVLLHSHTAAAPFISSSDGKGFSVEVFQDPSDGCWIEAASLSVDWASAPGLLVLRYRTVLIAWGIGWIALVWARQMRAFRSTGVYPTFSNSLLGLLGKEALLVGSTVIAVGALQCSSFAPILVDSAEQYLLGNTSWTLVPLVVPALLLALGVVWISHIGLTVVIRVWSPVISKFSHPPRTSPPEAKLIVKQRIIGFACFFVLLWTFVPYQFAFVIVFLMHLSTTSWNRLCESFEQYRSLLLLMLWLLPLNAPTVLVWVRGITVDWKHAFRFGSHWGLLGIIGFALLCEGCAGGKSLMRHGSKLSEAASLALAICSFLLGPRYTYAIYIMANVLASALLWHMYRSALTP</sequence>
<accession>A0A8K0JIN8</accession>
<dbReference type="InterPro" id="IPR039529">
    <property type="entry name" value="PGAP1/BST1"/>
</dbReference>
<dbReference type="Proteomes" id="UP000812966">
    <property type="component" value="Unassembled WGS sequence"/>
</dbReference>
<dbReference type="InterPro" id="IPR029058">
    <property type="entry name" value="AB_hydrolase_fold"/>
</dbReference>
<dbReference type="Pfam" id="PF07819">
    <property type="entry name" value="PGAP1"/>
    <property type="match status" value="1"/>
</dbReference>
<evidence type="ECO:0000256" key="1">
    <source>
        <dbReference type="ARBA" id="ARBA00004477"/>
    </source>
</evidence>
<protein>
    <recommendedName>
        <fullName evidence="10">GPI inositol-deacylase</fullName>
        <ecNumber evidence="10">3.1.-.-</ecNumber>
    </recommendedName>
</protein>
<dbReference type="GO" id="GO:0050185">
    <property type="term" value="F:phosphatidylinositol deacylase activity"/>
    <property type="evidence" value="ECO:0007669"/>
    <property type="project" value="TreeGrafter"/>
</dbReference>
<dbReference type="GO" id="GO:0006888">
    <property type="term" value="P:endoplasmic reticulum to Golgi vesicle-mediated transport"/>
    <property type="evidence" value="ECO:0007669"/>
    <property type="project" value="TreeGrafter"/>
</dbReference>
<dbReference type="GO" id="GO:0015031">
    <property type="term" value="P:protein transport"/>
    <property type="evidence" value="ECO:0007669"/>
    <property type="project" value="UniProtKB-KW"/>
</dbReference>
<keyword evidence="8 10" id="KW-1133">Transmembrane helix</keyword>
<name>A0A8K0JIN8_9TREE</name>
<dbReference type="AlphaFoldDB" id="A0A8K0JIN8"/>
<keyword evidence="6 10" id="KW-0256">Endoplasmic reticulum</keyword>
<dbReference type="Pfam" id="PF25140">
    <property type="entry name" value="PGAP1_TMD"/>
    <property type="match status" value="1"/>
</dbReference>
<feature type="transmembrane region" description="Helical" evidence="10">
    <location>
        <begin position="697"/>
        <end position="720"/>
    </location>
</feature>
<dbReference type="SUPFAM" id="SSF53474">
    <property type="entry name" value="alpha/beta-Hydrolases"/>
    <property type="match status" value="1"/>
</dbReference>
<evidence type="ECO:0000256" key="3">
    <source>
        <dbReference type="ARBA" id="ARBA00022448"/>
    </source>
</evidence>
<feature type="transmembrane region" description="Helical" evidence="10">
    <location>
        <begin position="869"/>
        <end position="888"/>
    </location>
</feature>
<keyword evidence="4 10" id="KW-0812">Transmembrane</keyword>
<keyword evidence="7 10" id="KW-0653">Protein transport</keyword>
<dbReference type="InterPro" id="IPR056824">
    <property type="entry name" value="PGAP1_TMD"/>
</dbReference>
<feature type="domain" description="GPI inositol-deacylase transmembrane" evidence="12">
    <location>
        <begin position="656"/>
        <end position="935"/>
    </location>
</feature>
<comment type="subcellular location">
    <subcellularLocation>
        <location evidence="1">Endoplasmic reticulum membrane</location>
        <topology evidence="1">Multi-pass membrane protein</topology>
    </subcellularLocation>
</comment>
<dbReference type="Gene3D" id="3.40.50.1820">
    <property type="entry name" value="alpha/beta hydrolase"/>
    <property type="match status" value="1"/>
</dbReference>
<evidence type="ECO:0000256" key="10">
    <source>
        <dbReference type="RuleBase" id="RU365011"/>
    </source>
</evidence>
<reference evidence="13" key="1">
    <citation type="submission" date="2020-04" db="EMBL/GenBank/DDBJ databases">
        <title>Analysis of mating type loci in Filobasidium floriforme.</title>
        <authorList>
            <person name="Nowrousian M."/>
        </authorList>
    </citation>
    <scope>NUCLEOTIDE SEQUENCE</scope>
    <source>
        <strain evidence="13">CBS 6242</strain>
    </source>
</reference>
<dbReference type="GO" id="GO:0005789">
    <property type="term" value="C:endoplasmic reticulum membrane"/>
    <property type="evidence" value="ECO:0007669"/>
    <property type="project" value="UniProtKB-SubCell"/>
</dbReference>
<feature type="transmembrane region" description="Helical" evidence="10">
    <location>
        <begin position="807"/>
        <end position="824"/>
    </location>
</feature>
<feature type="transmembrane region" description="Helical" evidence="10">
    <location>
        <begin position="836"/>
        <end position="857"/>
    </location>
</feature>
<evidence type="ECO:0000256" key="5">
    <source>
        <dbReference type="ARBA" id="ARBA00022801"/>
    </source>
</evidence>
<evidence type="ECO:0000256" key="6">
    <source>
        <dbReference type="ARBA" id="ARBA00022824"/>
    </source>
</evidence>
<comment type="caution">
    <text evidence="13">The sequence shown here is derived from an EMBL/GenBank/DDBJ whole genome shotgun (WGS) entry which is preliminary data.</text>
</comment>
<feature type="transmembrane region" description="Helical" evidence="10">
    <location>
        <begin position="651"/>
        <end position="670"/>
    </location>
</feature>
<dbReference type="GO" id="GO:0006505">
    <property type="term" value="P:GPI anchor metabolic process"/>
    <property type="evidence" value="ECO:0007669"/>
    <property type="project" value="TreeGrafter"/>
</dbReference>